<protein>
    <submittedName>
        <fullName evidence="1">Uncharacterized protein</fullName>
    </submittedName>
</protein>
<reference evidence="2" key="1">
    <citation type="submission" date="2016-10" db="EMBL/GenBank/DDBJ databases">
        <authorList>
            <person name="Varghese N."/>
            <person name="Submissions S."/>
        </authorList>
    </citation>
    <scope>NUCLEOTIDE SEQUENCE [LARGE SCALE GENOMIC DNA]</scope>
    <source>
        <strain evidence="2">DSM 44260</strain>
    </source>
</reference>
<proteinExistence type="predicted"/>
<accession>A0A1H9N0I1</accession>
<name>A0A1H9N0I1_9PSEU</name>
<evidence type="ECO:0000313" key="1">
    <source>
        <dbReference type="EMBL" id="SER29331.1"/>
    </source>
</evidence>
<dbReference type="STRING" id="155974.SAMN04487818_102436"/>
<gene>
    <name evidence="1" type="ORF">SAMN04487818_102436</name>
</gene>
<evidence type="ECO:0000313" key="2">
    <source>
        <dbReference type="Proteomes" id="UP000199051"/>
    </source>
</evidence>
<dbReference type="EMBL" id="FOGI01000002">
    <property type="protein sequence ID" value="SER29331.1"/>
    <property type="molecule type" value="Genomic_DNA"/>
</dbReference>
<organism evidence="1 2">
    <name type="scientific">Actinokineospora terrae</name>
    <dbReference type="NCBI Taxonomy" id="155974"/>
    <lineage>
        <taxon>Bacteria</taxon>
        <taxon>Bacillati</taxon>
        <taxon>Actinomycetota</taxon>
        <taxon>Actinomycetes</taxon>
        <taxon>Pseudonocardiales</taxon>
        <taxon>Pseudonocardiaceae</taxon>
        <taxon>Actinokineospora</taxon>
    </lineage>
</organism>
<dbReference type="AlphaFoldDB" id="A0A1H9N0I1"/>
<keyword evidence="2" id="KW-1185">Reference proteome</keyword>
<sequence>MPAPVDGEQHALAVFCAAVPELRARAVRNFWEDTLEMHVAEVAAGGSAVSACRELDLSVAPPPNRDDGVGARTDWLAAPSLVGAYVCPGKRCPRRADRDEQARPPRCAVFDEQMRFVRC</sequence>
<dbReference type="RefSeq" id="WP_092775348.1">
    <property type="nucleotide sequence ID" value="NZ_FOGI01000002.1"/>
</dbReference>
<dbReference type="Proteomes" id="UP000199051">
    <property type="component" value="Unassembled WGS sequence"/>
</dbReference>